<feature type="transmembrane region" description="Helical" evidence="14">
    <location>
        <begin position="273"/>
        <end position="300"/>
    </location>
</feature>
<feature type="transmembrane region" description="Helical" evidence="14">
    <location>
        <begin position="78"/>
        <end position="103"/>
    </location>
</feature>
<gene>
    <name evidence="15" type="ORF">SAMN05444167_0818</name>
</gene>
<comment type="catalytic activity">
    <reaction evidence="12">
        <text>L-proline(in) + Na(+)(in) = L-proline(out) + Na(+)(out)</text>
        <dbReference type="Rhea" id="RHEA:28967"/>
        <dbReference type="ChEBI" id="CHEBI:29101"/>
        <dbReference type="ChEBI" id="CHEBI:60039"/>
    </reaction>
</comment>
<evidence type="ECO:0000313" key="16">
    <source>
        <dbReference type="Proteomes" id="UP000182427"/>
    </source>
</evidence>
<proteinExistence type="inferred from homology"/>
<organism evidence="15 16">
    <name type="scientific">Terriglobus roseus</name>
    <dbReference type="NCBI Taxonomy" id="392734"/>
    <lineage>
        <taxon>Bacteria</taxon>
        <taxon>Pseudomonadati</taxon>
        <taxon>Acidobacteriota</taxon>
        <taxon>Terriglobia</taxon>
        <taxon>Terriglobales</taxon>
        <taxon>Acidobacteriaceae</taxon>
        <taxon>Terriglobus</taxon>
    </lineage>
</organism>
<dbReference type="GO" id="GO:0005886">
    <property type="term" value="C:plasma membrane"/>
    <property type="evidence" value="ECO:0007669"/>
    <property type="project" value="UniProtKB-SubCell"/>
</dbReference>
<feature type="transmembrane region" description="Helical" evidence="14">
    <location>
        <begin position="186"/>
        <end position="206"/>
    </location>
</feature>
<feature type="transmembrane region" description="Helical" evidence="14">
    <location>
        <begin position="500"/>
        <end position="520"/>
    </location>
</feature>
<feature type="transmembrane region" description="Helical" evidence="14">
    <location>
        <begin position="151"/>
        <end position="174"/>
    </location>
</feature>
<evidence type="ECO:0000256" key="8">
    <source>
        <dbReference type="ARBA" id="ARBA00023053"/>
    </source>
</evidence>
<dbReference type="InterPro" id="IPR050277">
    <property type="entry name" value="Sodium:Solute_Symporter"/>
</dbReference>
<dbReference type="InterPro" id="IPR001734">
    <property type="entry name" value="Na/solute_symporter"/>
</dbReference>
<feature type="transmembrane region" description="Helical" evidence="14">
    <location>
        <begin position="428"/>
        <end position="447"/>
    </location>
</feature>
<feature type="transmembrane region" description="Helical" evidence="14">
    <location>
        <begin position="320"/>
        <end position="349"/>
    </location>
</feature>
<evidence type="ECO:0000256" key="11">
    <source>
        <dbReference type="ARBA" id="ARBA00023201"/>
    </source>
</evidence>
<accession>A0A1G7GVQ5</accession>
<evidence type="ECO:0000313" key="15">
    <source>
        <dbReference type="EMBL" id="SDE92133.1"/>
    </source>
</evidence>
<evidence type="ECO:0000256" key="10">
    <source>
        <dbReference type="ARBA" id="ARBA00023136"/>
    </source>
</evidence>
<feature type="transmembrane region" description="Helical" evidence="14">
    <location>
        <begin position="370"/>
        <end position="392"/>
    </location>
</feature>
<evidence type="ECO:0000256" key="3">
    <source>
        <dbReference type="ARBA" id="ARBA00022448"/>
    </source>
</evidence>
<evidence type="ECO:0000256" key="7">
    <source>
        <dbReference type="ARBA" id="ARBA00022989"/>
    </source>
</evidence>
<dbReference type="GO" id="GO:0006814">
    <property type="term" value="P:sodium ion transport"/>
    <property type="evidence" value="ECO:0007669"/>
    <property type="project" value="UniProtKB-KW"/>
</dbReference>
<dbReference type="GO" id="GO:0015293">
    <property type="term" value="F:symporter activity"/>
    <property type="evidence" value="ECO:0007669"/>
    <property type="project" value="UniProtKB-KW"/>
</dbReference>
<dbReference type="EMBL" id="LT629690">
    <property type="protein sequence ID" value="SDE92133.1"/>
    <property type="molecule type" value="Genomic_DNA"/>
</dbReference>
<comment type="subcellular location">
    <subcellularLocation>
        <location evidence="1">Cell membrane</location>
        <topology evidence="1">Multi-pass membrane protein</topology>
    </subcellularLocation>
</comment>
<evidence type="ECO:0000256" key="9">
    <source>
        <dbReference type="ARBA" id="ARBA00023065"/>
    </source>
</evidence>
<keyword evidence="7 14" id="KW-1133">Transmembrane helix</keyword>
<evidence type="ECO:0000256" key="13">
    <source>
        <dbReference type="RuleBase" id="RU362091"/>
    </source>
</evidence>
<evidence type="ECO:0000256" key="14">
    <source>
        <dbReference type="SAM" id="Phobius"/>
    </source>
</evidence>
<keyword evidence="11" id="KW-0739">Sodium transport</keyword>
<dbReference type="PANTHER" id="PTHR48086">
    <property type="entry name" value="SODIUM/PROLINE SYMPORTER-RELATED"/>
    <property type="match status" value="1"/>
</dbReference>
<dbReference type="InterPro" id="IPR038377">
    <property type="entry name" value="Na/Glc_symporter_sf"/>
</dbReference>
<evidence type="ECO:0000256" key="2">
    <source>
        <dbReference type="ARBA" id="ARBA00006434"/>
    </source>
</evidence>
<name>A0A1G7GVQ5_9BACT</name>
<feature type="transmembrane region" description="Helical" evidence="14">
    <location>
        <begin position="398"/>
        <end position="416"/>
    </location>
</feature>
<sequence>MITGISRFGLGIWFLPVYGLITMLIGWKSRRRFTTAGEYLNASHALPLPIVIIAYLASNCGALEIVGLSAMAAHYGALAFHFYLIGAIPGMIFLSLWMMPVYLHNGITSVPEYQMVRYGPRMRLLNACVTACIMLLLSGISLYAMAQVLTVTVGITFEWGILCCASIVIVYVFLGGIRATIYNELFQFFVIVAGLLPLALRSFHFLHLPGPSDVSQNLHLWHGMQAFAPQARMDGFGVVAGLGFVLGFGYWCTDFVMMQRAFAARTENDARQVPLWAGFGKLFFSLLVVVPGLAALHVLPQTAEHYDRTLPRMMTVLYSPWLQGLGLTALAASLMSSLASNVSAFAALWTEDIYRTTICKNRDDRHYLRMGHFAVLAATLLSLSASYLNFLFRDLMEHIQLIFSVFAAPFWAVFLLGMLTRRTNERGAILGFLLGSSFSFAHSVLVSREWLHYGSTMTANFHSAVYAFTIAAIAAWLMSPREHVAAAGRLQWNTVTVSRTNAYLVLLAALLLIACVWFNVRWF</sequence>
<dbReference type="NCBIfam" id="TIGR00813">
    <property type="entry name" value="sss"/>
    <property type="match status" value="1"/>
</dbReference>
<dbReference type="Gene3D" id="1.20.1730.10">
    <property type="entry name" value="Sodium/glucose cotransporter"/>
    <property type="match status" value="1"/>
</dbReference>
<dbReference type="OrthoDB" id="9764416at2"/>
<reference evidence="15 16" key="1">
    <citation type="submission" date="2016-10" db="EMBL/GenBank/DDBJ databases">
        <authorList>
            <person name="de Groot N.N."/>
        </authorList>
    </citation>
    <scope>NUCLEOTIDE SEQUENCE [LARGE SCALE GENOMIC DNA]</scope>
    <source>
        <strain evidence="15 16">GAS232</strain>
    </source>
</reference>
<dbReference type="RefSeq" id="WP_083344030.1">
    <property type="nucleotide sequence ID" value="NZ_LT629690.1"/>
</dbReference>
<dbReference type="PANTHER" id="PTHR48086:SF3">
    <property type="entry name" value="SODIUM_PROLINE SYMPORTER"/>
    <property type="match status" value="1"/>
</dbReference>
<keyword evidence="5 14" id="KW-0812">Transmembrane</keyword>
<protein>
    <submittedName>
        <fullName evidence="15">Solute:Na+ symporter, SSS family</fullName>
    </submittedName>
</protein>
<keyword evidence="8" id="KW-0915">Sodium</keyword>
<feature type="transmembrane region" description="Helical" evidence="14">
    <location>
        <begin position="235"/>
        <end position="252"/>
    </location>
</feature>
<dbReference type="Pfam" id="PF00474">
    <property type="entry name" value="SSF"/>
    <property type="match status" value="1"/>
</dbReference>
<keyword evidence="4" id="KW-1003">Cell membrane</keyword>
<keyword evidence="16" id="KW-1185">Reference proteome</keyword>
<feature type="transmembrane region" description="Helical" evidence="14">
    <location>
        <begin position="6"/>
        <end position="27"/>
    </location>
</feature>
<keyword evidence="10 14" id="KW-0472">Membrane</keyword>
<keyword evidence="6" id="KW-0769">Symport</keyword>
<keyword evidence="3" id="KW-0813">Transport</keyword>
<feature type="transmembrane region" description="Helical" evidence="14">
    <location>
        <begin position="124"/>
        <end position="145"/>
    </location>
</feature>
<dbReference type="Proteomes" id="UP000182427">
    <property type="component" value="Chromosome I"/>
</dbReference>
<keyword evidence="9" id="KW-0406">Ion transport</keyword>
<evidence type="ECO:0000256" key="4">
    <source>
        <dbReference type="ARBA" id="ARBA00022475"/>
    </source>
</evidence>
<evidence type="ECO:0000256" key="12">
    <source>
        <dbReference type="ARBA" id="ARBA00033708"/>
    </source>
</evidence>
<evidence type="ECO:0000256" key="1">
    <source>
        <dbReference type="ARBA" id="ARBA00004651"/>
    </source>
</evidence>
<evidence type="ECO:0000256" key="6">
    <source>
        <dbReference type="ARBA" id="ARBA00022847"/>
    </source>
</evidence>
<dbReference type="PROSITE" id="PS50283">
    <property type="entry name" value="NA_SOLUT_SYMP_3"/>
    <property type="match status" value="1"/>
</dbReference>
<dbReference type="AlphaFoldDB" id="A0A1G7GVQ5"/>
<feature type="transmembrane region" description="Helical" evidence="14">
    <location>
        <begin position="459"/>
        <end position="479"/>
    </location>
</feature>
<evidence type="ECO:0000256" key="5">
    <source>
        <dbReference type="ARBA" id="ARBA00022692"/>
    </source>
</evidence>
<comment type="similarity">
    <text evidence="2 13">Belongs to the sodium:solute symporter (SSF) (TC 2.A.21) family.</text>
</comment>